<feature type="chain" id="PRO_5006042766" evidence="1">
    <location>
        <begin position="23"/>
        <end position="353"/>
    </location>
</feature>
<organism evidence="2 3">
    <name type="scientific">Rufibacter tibetensis</name>
    <dbReference type="NCBI Taxonomy" id="512763"/>
    <lineage>
        <taxon>Bacteria</taxon>
        <taxon>Pseudomonadati</taxon>
        <taxon>Bacteroidota</taxon>
        <taxon>Cytophagia</taxon>
        <taxon>Cytophagales</taxon>
        <taxon>Hymenobacteraceae</taxon>
        <taxon>Rufibacter</taxon>
    </lineage>
</organism>
<dbReference type="InterPro" id="IPR023296">
    <property type="entry name" value="Glyco_hydro_beta-prop_sf"/>
</dbReference>
<dbReference type="Gene3D" id="2.115.10.20">
    <property type="entry name" value="Glycosyl hydrolase domain, family 43"/>
    <property type="match status" value="1"/>
</dbReference>
<protein>
    <submittedName>
        <fullName evidence="2">Beta-xylosidase</fullName>
    </submittedName>
</protein>
<dbReference type="SUPFAM" id="SSF75005">
    <property type="entry name" value="Arabinanase/levansucrase/invertase"/>
    <property type="match status" value="1"/>
</dbReference>
<reference evidence="2 3" key="1">
    <citation type="submission" date="2015-08" db="EMBL/GenBank/DDBJ databases">
        <title>Complete genome sequence of Rufibacter tibetensis strain 1351t, a radiation-resistant bacterium from tibet plateau.</title>
        <authorList>
            <person name="Dai J."/>
        </authorList>
    </citation>
    <scope>NUCLEOTIDE SEQUENCE [LARGE SCALE GENOMIC DNA]</scope>
    <source>
        <strain evidence="2 3">1351</strain>
    </source>
</reference>
<dbReference type="RefSeq" id="WP_062542722.1">
    <property type="nucleotide sequence ID" value="NZ_CP012643.1"/>
</dbReference>
<feature type="signal peptide" evidence="1">
    <location>
        <begin position="1"/>
        <end position="22"/>
    </location>
</feature>
<keyword evidence="1" id="KW-0732">Signal</keyword>
<dbReference type="Proteomes" id="UP000061382">
    <property type="component" value="Chromosome"/>
</dbReference>
<proteinExistence type="predicted"/>
<dbReference type="STRING" id="512763.DC20_04395"/>
<dbReference type="KEGG" id="rti:DC20_04395"/>
<evidence type="ECO:0000313" key="2">
    <source>
        <dbReference type="EMBL" id="ALI98362.1"/>
    </source>
</evidence>
<dbReference type="PATRIC" id="fig|512763.3.peg.975"/>
<evidence type="ECO:0000313" key="3">
    <source>
        <dbReference type="Proteomes" id="UP000061382"/>
    </source>
</evidence>
<evidence type="ECO:0000256" key="1">
    <source>
        <dbReference type="SAM" id="SignalP"/>
    </source>
</evidence>
<dbReference type="InterPro" id="IPR050727">
    <property type="entry name" value="GH43_arabinanases"/>
</dbReference>
<sequence length="353" mass="40790">MKRHSLTLLAVFLLIAGTTAVAQKKSRMPQEKDMKAYLMAYFKDDTHGLYFALSKDGYSFTDINNGKPVIAGDTIAEQRGIRDPYIMRGPDGTFYLAMTDLHIYAQKAGFRDTEWQRDGRQYGWGNNRALVLMKSKDLINWTRTILRVDQTFPELGDIGAAWAPEVIYDTAKKKLMLYYTMRFGNGHNKLYYAYMNDDFTQFETKPELLFQYPKDITYIDADITKVGNNYHMFYTPHDGTPGIKQAVSSSINSGYVYDPEWYDPEPKACEAPTVFKRIGQEKWVLVYDIYGIQPHNFGFSETTDFKTFNHLGHFNEGVMKATNFSSPKHSSFVHLTKKEAKRLAKHWGYKEKF</sequence>
<gene>
    <name evidence="2" type="ORF">DC20_04395</name>
</gene>
<dbReference type="AlphaFoldDB" id="A0A0P0CPR5"/>
<dbReference type="OrthoDB" id="9758923at2"/>
<accession>A0A0P0CPR5</accession>
<dbReference type="PANTHER" id="PTHR43301">
    <property type="entry name" value="ARABINAN ENDO-1,5-ALPHA-L-ARABINOSIDASE"/>
    <property type="match status" value="1"/>
</dbReference>
<dbReference type="EMBL" id="CP012643">
    <property type="protein sequence ID" value="ALI98362.1"/>
    <property type="molecule type" value="Genomic_DNA"/>
</dbReference>
<dbReference type="PANTHER" id="PTHR43301:SF3">
    <property type="entry name" value="ARABINAN ENDO-1,5-ALPHA-L-ARABINOSIDASE A-RELATED"/>
    <property type="match status" value="1"/>
</dbReference>
<keyword evidence="3" id="KW-1185">Reference proteome</keyword>
<name>A0A0P0CPR5_9BACT</name>
<dbReference type="CDD" id="cd08983">
    <property type="entry name" value="GH43_Bt3655-like"/>
    <property type="match status" value="1"/>
</dbReference>